<protein>
    <submittedName>
        <fullName evidence="8">RNA polymerase, sigma-24 subunit, ECF subfamily</fullName>
    </submittedName>
</protein>
<evidence type="ECO:0000256" key="1">
    <source>
        <dbReference type="ARBA" id="ARBA00010641"/>
    </source>
</evidence>
<dbReference type="InterPro" id="IPR014284">
    <property type="entry name" value="RNA_pol_sigma-70_dom"/>
</dbReference>
<dbReference type="EMBL" id="AYLO01000053">
    <property type="protein sequence ID" value="ESS72495.1"/>
    <property type="molecule type" value="Genomic_DNA"/>
</dbReference>
<dbReference type="GO" id="GO:0006352">
    <property type="term" value="P:DNA-templated transcription initiation"/>
    <property type="evidence" value="ECO:0007669"/>
    <property type="project" value="InterPro"/>
</dbReference>
<dbReference type="SUPFAM" id="SSF88659">
    <property type="entry name" value="Sigma3 and sigma4 domains of RNA polymerase sigma factors"/>
    <property type="match status" value="1"/>
</dbReference>
<evidence type="ECO:0000256" key="4">
    <source>
        <dbReference type="ARBA" id="ARBA00023163"/>
    </source>
</evidence>
<gene>
    <name evidence="8" type="ORF">MGMO_55c00260</name>
</gene>
<dbReference type="Proteomes" id="UP000017842">
    <property type="component" value="Unassembled WGS sequence"/>
</dbReference>
<organism evidence="8 9">
    <name type="scientific">Methyloglobulus morosus KoM1</name>
    <dbReference type="NCBI Taxonomy" id="1116472"/>
    <lineage>
        <taxon>Bacteria</taxon>
        <taxon>Pseudomonadati</taxon>
        <taxon>Pseudomonadota</taxon>
        <taxon>Gammaproteobacteria</taxon>
        <taxon>Methylococcales</taxon>
        <taxon>Methylococcaceae</taxon>
        <taxon>Methyloglobulus</taxon>
    </lineage>
</organism>
<evidence type="ECO:0000256" key="5">
    <source>
        <dbReference type="SAM" id="MobiDB-lite"/>
    </source>
</evidence>
<dbReference type="GO" id="GO:0016987">
    <property type="term" value="F:sigma factor activity"/>
    <property type="evidence" value="ECO:0007669"/>
    <property type="project" value="UniProtKB-KW"/>
</dbReference>
<accession>V5BGR3</accession>
<evidence type="ECO:0000313" key="8">
    <source>
        <dbReference type="EMBL" id="ESS72495.1"/>
    </source>
</evidence>
<dbReference type="InterPro" id="IPR036388">
    <property type="entry name" value="WH-like_DNA-bd_sf"/>
</dbReference>
<keyword evidence="3" id="KW-0731">Sigma factor</keyword>
<dbReference type="eggNOG" id="COG1595">
    <property type="taxonomic scope" value="Bacteria"/>
</dbReference>
<dbReference type="NCBIfam" id="TIGR02937">
    <property type="entry name" value="sigma70-ECF"/>
    <property type="match status" value="1"/>
</dbReference>
<dbReference type="CDD" id="cd06171">
    <property type="entry name" value="Sigma70_r4"/>
    <property type="match status" value="1"/>
</dbReference>
<feature type="region of interest" description="Disordered" evidence="5">
    <location>
        <begin position="1"/>
        <end position="20"/>
    </location>
</feature>
<proteinExistence type="inferred from homology"/>
<evidence type="ECO:0000256" key="3">
    <source>
        <dbReference type="ARBA" id="ARBA00023082"/>
    </source>
</evidence>
<feature type="domain" description="RNA polymerase sigma factor 70 region 4 type 2" evidence="7">
    <location>
        <begin position="142"/>
        <end position="194"/>
    </location>
</feature>
<dbReference type="GO" id="GO:0003677">
    <property type="term" value="F:DNA binding"/>
    <property type="evidence" value="ECO:0007669"/>
    <property type="project" value="InterPro"/>
</dbReference>
<dbReference type="PANTHER" id="PTHR43133">
    <property type="entry name" value="RNA POLYMERASE ECF-TYPE SIGMA FACTO"/>
    <property type="match status" value="1"/>
</dbReference>
<dbReference type="InterPro" id="IPR007627">
    <property type="entry name" value="RNA_pol_sigma70_r2"/>
</dbReference>
<keyword evidence="9" id="KW-1185">Reference proteome</keyword>
<dbReference type="STRING" id="1116472.MGMO_55c00260"/>
<dbReference type="Gene3D" id="1.10.1740.10">
    <property type="match status" value="1"/>
</dbReference>
<sequence length="209" mass="24003">MKAQAEVTQSFAGTPLSTHQNGQQLRDADLIARLCNADECALEQLYHHYYTRLFRFIARITRRDELIDEIINDVMFVVWEKAASYDPKCKPSTWIFGIAFNKARQVMRDANRAEEESLDELDEDSSWLGKQDAGMNQLELDEWLESALSALSPEHRAVIELTYYEGLHYSEIAVIMGCPENTVKTRMHHARKNLALILTPTNDSSNRTH</sequence>
<dbReference type="InterPro" id="IPR039425">
    <property type="entry name" value="RNA_pol_sigma-70-like"/>
</dbReference>
<evidence type="ECO:0000259" key="7">
    <source>
        <dbReference type="Pfam" id="PF08281"/>
    </source>
</evidence>
<evidence type="ECO:0000256" key="2">
    <source>
        <dbReference type="ARBA" id="ARBA00023015"/>
    </source>
</evidence>
<comment type="similarity">
    <text evidence="1">Belongs to the sigma-70 factor family. ECF subfamily.</text>
</comment>
<evidence type="ECO:0000313" key="9">
    <source>
        <dbReference type="Proteomes" id="UP000017842"/>
    </source>
</evidence>
<comment type="caution">
    <text evidence="8">The sequence shown here is derived from an EMBL/GenBank/DDBJ whole genome shotgun (WGS) entry which is preliminary data.</text>
</comment>
<dbReference type="InterPro" id="IPR013325">
    <property type="entry name" value="RNA_pol_sigma_r2"/>
</dbReference>
<dbReference type="RefSeq" id="WP_023494497.1">
    <property type="nucleotide sequence ID" value="NZ_AYLO01000053.1"/>
</dbReference>
<dbReference type="InterPro" id="IPR013324">
    <property type="entry name" value="RNA_pol_sigma_r3/r4-like"/>
</dbReference>
<dbReference type="Pfam" id="PF08281">
    <property type="entry name" value="Sigma70_r4_2"/>
    <property type="match status" value="1"/>
</dbReference>
<name>V5BGR3_9GAMM</name>
<dbReference type="AlphaFoldDB" id="V5BGR3"/>
<evidence type="ECO:0000259" key="6">
    <source>
        <dbReference type="Pfam" id="PF04542"/>
    </source>
</evidence>
<dbReference type="InterPro" id="IPR013249">
    <property type="entry name" value="RNA_pol_sigma70_r4_t2"/>
</dbReference>
<dbReference type="SUPFAM" id="SSF88946">
    <property type="entry name" value="Sigma2 domain of RNA polymerase sigma factors"/>
    <property type="match status" value="1"/>
</dbReference>
<dbReference type="PANTHER" id="PTHR43133:SF32">
    <property type="entry name" value="BLR3042 PROTEIN"/>
    <property type="match status" value="1"/>
</dbReference>
<reference evidence="8 9" key="1">
    <citation type="journal article" date="2013" name="Genome Announc.">
        <title>Draft Genome Sequence of the Methanotrophic Gammaproteobacterium Methyloglobulus morosus DSM 22980 Strain KoM1.</title>
        <authorList>
            <person name="Poehlein A."/>
            <person name="Deutzmann J.S."/>
            <person name="Daniel R."/>
            <person name="Simeonova D.D."/>
        </authorList>
    </citation>
    <scope>NUCLEOTIDE SEQUENCE [LARGE SCALE GENOMIC DNA]</scope>
    <source>
        <strain evidence="8 9">KoM1</strain>
    </source>
</reference>
<feature type="domain" description="RNA polymerase sigma-70 region 2" evidence="6">
    <location>
        <begin position="45"/>
        <end position="112"/>
    </location>
</feature>
<dbReference type="Gene3D" id="1.10.10.10">
    <property type="entry name" value="Winged helix-like DNA-binding domain superfamily/Winged helix DNA-binding domain"/>
    <property type="match status" value="1"/>
</dbReference>
<keyword evidence="4" id="KW-0804">Transcription</keyword>
<dbReference type="Pfam" id="PF04542">
    <property type="entry name" value="Sigma70_r2"/>
    <property type="match status" value="1"/>
</dbReference>
<keyword evidence="2" id="KW-0805">Transcription regulation</keyword>